<gene>
    <name evidence="4" type="ORF">TKK_009772</name>
</gene>
<dbReference type="AlphaFoldDB" id="A0ABD2WSQ4"/>
<dbReference type="Pfam" id="PF10170">
    <property type="entry name" value="C6_DPF"/>
    <property type="match status" value="1"/>
</dbReference>
<protein>
    <recommendedName>
        <fullName evidence="2">Cysteine-rich DPF motif domain-containing protein 1</fullName>
    </recommendedName>
</protein>
<accession>A0ABD2WSQ4</accession>
<evidence type="ECO:0000313" key="5">
    <source>
        <dbReference type="Proteomes" id="UP001627154"/>
    </source>
</evidence>
<evidence type="ECO:0000256" key="1">
    <source>
        <dbReference type="ARBA" id="ARBA00007917"/>
    </source>
</evidence>
<comment type="similarity">
    <text evidence="1">Belongs to the CDPF1 family.</text>
</comment>
<keyword evidence="5" id="KW-1185">Reference proteome</keyword>
<dbReference type="PANTHER" id="PTHR31849">
    <property type="entry name" value="CYSTEINE-RICH PDF MOTIF DOMAIN-CONTAINING PROTEIN 1"/>
    <property type="match status" value="1"/>
</dbReference>
<comment type="caution">
    <text evidence="4">The sequence shown here is derived from an EMBL/GenBank/DDBJ whole genome shotgun (WGS) entry which is preliminary data.</text>
</comment>
<evidence type="ECO:0000256" key="2">
    <source>
        <dbReference type="ARBA" id="ARBA00014801"/>
    </source>
</evidence>
<dbReference type="PRINTS" id="PR01995">
    <property type="entry name" value="UPF0595"/>
</dbReference>
<sequence length="129" mass="14823">MDETFPDKQLLVSAGKKEDLQVDTECASGGIWKCKYCNLEEYYDYKGMKPPFAKHLKMLEDCYIIKDPFSISSKCEVLVLGANCSICKCSCCMECSIYYYKRFCKSCAIKNSHCFPSKLNDKIKQLNDK</sequence>
<dbReference type="InterPro" id="IPR018785">
    <property type="entry name" value="CDPF1_dom"/>
</dbReference>
<reference evidence="4 5" key="1">
    <citation type="journal article" date="2024" name="bioRxiv">
        <title>A reference genome for Trichogramma kaykai: A tiny desert-dwelling parasitoid wasp with competing sex-ratio distorters.</title>
        <authorList>
            <person name="Culotta J."/>
            <person name="Lindsey A.R."/>
        </authorList>
    </citation>
    <scope>NUCLEOTIDE SEQUENCE [LARGE SCALE GENOMIC DNA]</scope>
    <source>
        <strain evidence="4 5">KSX58</strain>
    </source>
</reference>
<organism evidence="4 5">
    <name type="scientific">Trichogramma kaykai</name>
    <dbReference type="NCBI Taxonomy" id="54128"/>
    <lineage>
        <taxon>Eukaryota</taxon>
        <taxon>Metazoa</taxon>
        <taxon>Ecdysozoa</taxon>
        <taxon>Arthropoda</taxon>
        <taxon>Hexapoda</taxon>
        <taxon>Insecta</taxon>
        <taxon>Pterygota</taxon>
        <taxon>Neoptera</taxon>
        <taxon>Endopterygota</taxon>
        <taxon>Hymenoptera</taxon>
        <taxon>Apocrita</taxon>
        <taxon>Proctotrupomorpha</taxon>
        <taxon>Chalcidoidea</taxon>
        <taxon>Trichogrammatidae</taxon>
        <taxon>Trichogramma</taxon>
    </lineage>
</organism>
<dbReference type="PANTHER" id="PTHR31849:SF1">
    <property type="entry name" value="CYSTEINE-RICH DPF MOTIF DOMAIN-CONTAINING PROTEIN 1"/>
    <property type="match status" value="1"/>
</dbReference>
<dbReference type="Proteomes" id="UP001627154">
    <property type="component" value="Unassembled WGS sequence"/>
</dbReference>
<dbReference type="EMBL" id="JBJJXI010000073">
    <property type="protein sequence ID" value="KAL3396173.1"/>
    <property type="molecule type" value="Genomic_DNA"/>
</dbReference>
<evidence type="ECO:0000313" key="4">
    <source>
        <dbReference type="EMBL" id="KAL3396173.1"/>
    </source>
</evidence>
<evidence type="ECO:0000259" key="3">
    <source>
        <dbReference type="Pfam" id="PF10170"/>
    </source>
</evidence>
<dbReference type="InterPro" id="IPR042426">
    <property type="entry name" value="CDPF1"/>
</dbReference>
<proteinExistence type="inferred from homology"/>
<feature type="domain" description="Cysteine-rich DPF motif" evidence="3">
    <location>
        <begin position="33"/>
        <end position="124"/>
    </location>
</feature>
<name>A0ABD2WSQ4_9HYME</name>